<evidence type="ECO:0000313" key="1">
    <source>
        <dbReference type="EMBL" id="AXE37671.1"/>
    </source>
</evidence>
<dbReference type="Pfam" id="PF06675">
    <property type="entry name" value="DUF1177"/>
    <property type="match status" value="1"/>
</dbReference>
<dbReference type="EMBL" id="CP025198">
    <property type="protein sequence ID" value="AXE37671.1"/>
    <property type="molecule type" value="Genomic_DNA"/>
</dbReference>
<sequence>MLRNVLDIIDILDDPSASGESVASLLRSVVATAELSDPAPRIGVQTVQGDHGHTDFVRVLVPGTSGKLAGGTAPTLGVVGRLGGIGARPELVGMTSDGDGAAAALSVASKLLTMYARGDRLDGDVMIATHVCPDAPTLPHDPVSFMDSPVDIATMNANEVDSEMDAVLSIDTTKGNALINHRGVALSPTVRQGYILKVSDSLVRTMEIVSGEPAVTFPITLQDITPYGNGVFHVNSILQPATATPAPVVGLAITTVTAVPGCATGASHETDIALAARFAVEVAKDFGAGRTTFSDDAEFARLQHLYGPMDRFQTLGQEN</sequence>
<organism evidence="1 2">
    <name type="scientific">Acidipropionibacterium virtanenii</name>
    <dbReference type="NCBI Taxonomy" id="2057246"/>
    <lineage>
        <taxon>Bacteria</taxon>
        <taxon>Bacillati</taxon>
        <taxon>Actinomycetota</taxon>
        <taxon>Actinomycetes</taxon>
        <taxon>Propionibacteriales</taxon>
        <taxon>Propionibacteriaceae</taxon>
        <taxon>Acidipropionibacterium</taxon>
    </lineage>
</organism>
<dbReference type="OrthoDB" id="9782903at2"/>
<reference evidence="1 2" key="1">
    <citation type="submission" date="2017-12" db="EMBL/GenBank/DDBJ databases">
        <title>The whole genome sequence of the Acidipropionibacterium virtanenii sp. nov. type strain JS278.</title>
        <authorList>
            <person name="Laine P."/>
            <person name="Deptula P."/>
            <person name="Varmanen P."/>
            <person name="Auvinen P."/>
        </authorList>
    </citation>
    <scope>NUCLEOTIDE SEQUENCE [LARGE SCALE GENOMIC DNA]</scope>
    <source>
        <strain evidence="1 2">JS278</strain>
    </source>
</reference>
<gene>
    <name evidence="1" type="ORF">JS278_00478</name>
</gene>
<dbReference type="Proteomes" id="UP000251995">
    <property type="component" value="Chromosome"/>
</dbReference>
<evidence type="ECO:0008006" key="3">
    <source>
        <dbReference type="Google" id="ProtNLM"/>
    </source>
</evidence>
<keyword evidence="2" id="KW-1185">Reference proteome</keyword>
<dbReference type="InterPro" id="IPR009561">
    <property type="entry name" value="DUF1177"/>
</dbReference>
<dbReference type="RefSeq" id="WP_114043796.1">
    <property type="nucleotide sequence ID" value="NZ_CP025198.1"/>
</dbReference>
<protein>
    <recommendedName>
        <fullName evidence="3">DUF1177 domain-containing protein</fullName>
    </recommendedName>
</protein>
<proteinExistence type="predicted"/>
<evidence type="ECO:0000313" key="2">
    <source>
        <dbReference type="Proteomes" id="UP000251995"/>
    </source>
</evidence>
<dbReference type="KEGG" id="acij:JS278_00478"/>
<accession>A0A344UQX3</accession>
<dbReference type="AlphaFoldDB" id="A0A344UQX3"/>
<name>A0A344UQX3_9ACTN</name>